<feature type="transmembrane region" description="Helical" evidence="6">
    <location>
        <begin position="69"/>
        <end position="90"/>
    </location>
</feature>
<comment type="caution">
    <text evidence="7">The sequence shown here is derived from an EMBL/GenBank/DDBJ whole genome shotgun (WGS) entry which is preliminary data.</text>
</comment>
<accession>A0A8S1HT10</accession>
<dbReference type="GO" id="GO:0016020">
    <property type="term" value="C:membrane"/>
    <property type="evidence" value="ECO:0007669"/>
    <property type="project" value="UniProtKB-SubCell"/>
</dbReference>
<keyword evidence="8" id="KW-1185">Reference proteome</keyword>
<dbReference type="InterPro" id="IPR004151">
    <property type="entry name" value="7TM_GPCR_serpentine_rcpt_Sre"/>
</dbReference>
<feature type="transmembrane region" description="Helical" evidence="6">
    <location>
        <begin position="96"/>
        <end position="112"/>
    </location>
</feature>
<dbReference type="InterPro" id="IPR053365">
    <property type="entry name" value="Nematode_rcpt-like"/>
</dbReference>
<dbReference type="EMBL" id="CAJGYM010000091">
    <property type="protein sequence ID" value="CAD6197321.1"/>
    <property type="molecule type" value="Genomic_DNA"/>
</dbReference>
<comment type="similarity">
    <text evidence="2">Belongs to the nematode receptor-like protein sre family.</text>
</comment>
<reference evidence="7" key="1">
    <citation type="submission" date="2020-10" db="EMBL/GenBank/DDBJ databases">
        <authorList>
            <person name="Kikuchi T."/>
        </authorList>
    </citation>
    <scope>NUCLEOTIDE SEQUENCE</scope>
    <source>
        <strain evidence="7">NKZ352</strain>
    </source>
</reference>
<evidence type="ECO:0000256" key="4">
    <source>
        <dbReference type="ARBA" id="ARBA00022989"/>
    </source>
</evidence>
<evidence type="ECO:0000256" key="1">
    <source>
        <dbReference type="ARBA" id="ARBA00004141"/>
    </source>
</evidence>
<dbReference type="AlphaFoldDB" id="A0A8S1HT10"/>
<organism evidence="7 8">
    <name type="scientific">Caenorhabditis auriculariae</name>
    <dbReference type="NCBI Taxonomy" id="2777116"/>
    <lineage>
        <taxon>Eukaryota</taxon>
        <taxon>Metazoa</taxon>
        <taxon>Ecdysozoa</taxon>
        <taxon>Nematoda</taxon>
        <taxon>Chromadorea</taxon>
        <taxon>Rhabditida</taxon>
        <taxon>Rhabditina</taxon>
        <taxon>Rhabditomorpha</taxon>
        <taxon>Rhabditoidea</taxon>
        <taxon>Rhabditidae</taxon>
        <taxon>Peloderinae</taxon>
        <taxon>Caenorhabditis</taxon>
    </lineage>
</organism>
<dbReference type="OrthoDB" id="5874078at2759"/>
<evidence type="ECO:0000256" key="6">
    <source>
        <dbReference type="SAM" id="Phobius"/>
    </source>
</evidence>
<sequence length="163" mass="18250">MTELELKIDKESNRTAYVIDDANYLPLIIGGFMIARYATLATTMMPSIILERTLATKFISNYENVPRKWISCVGLILANVFATIVTVVIIFGFVDVVFPILFASTCALLLVGKSPSLRAHCDIPDSKPFGSAKESPHLIPSAVWFIDAKQQSDVYFRDLQKMW</sequence>
<dbReference type="GO" id="GO:0007606">
    <property type="term" value="P:sensory perception of chemical stimulus"/>
    <property type="evidence" value="ECO:0007669"/>
    <property type="project" value="InterPro"/>
</dbReference>
<gene>
    <name evidence="7" type="ORF">CAUJ_LOCUS13230</name>
</gene>
<keyword evidence="5 6" id="KW-0472">Membrane</keyword>
<feature type="transmembrane region" description="Helical" evidence="6">
    <location>
        <begin position="24"/>
        <end position="49"/>
    </location>
</feature>
<keyword evidence="4 6" id="KW-1133">Transmembrane helix</keyword>
<evidence type="ECO:0000256" key="3">
    <source>
        <dbReference type="ARBA" id="ARBA00022692"/>
    </source>
</evidence>
<evidence type="ECO:0000313" key="7">
    <source>
        <dbReference type="EMBL" id="CAD6197321.1"/>
    </source>
</evidence>
<protein>
    <submittedName>
        <fullName evidence="7">Uncharacterized protein</fullName>
    </submittedName>
</protein>
<dbReference type="Proteomes" id="UP000835052">
    <property type="component" value="Unassembled WGS sequence"/>
</dbReference>
<keyword evidence="3 6" id="KW-0812">Transmembrane</keyword>
<name>A0A8S1HT10_9PELO</name>
<dbReference type="PANTHER" id="PTHR47757">
    <property type="entry name" value="SERPENTINE RECEPTOR, CLASS E (EPSILON)-RELATED"/>
    <property type="match status" value="1"/>
</dbReference>
<evidence type="ECO:0000256" key="5">
    <source>
        <dbReference type="ARBA" id="ARBA00023136"/>
    </source>
</evidence>
<proteinExistence type="inferred from homology"/>
<evidence type="ECO:0000313" key="8">
    <source>
        <dbReference type="Proteomes" id="UP000835052"/>
    </source>
</evidence>
<dbReference type="Pfam" id="PF03125">
    <property type="entry name" value="Sre"/>
    <property type="match status" value="1"/>
</dbReference>
<comment type="subcellular location">
    <subcellularLocation>
        <location evidence="1">Membrane</location>
        <topology evidence="1">Multi-pass membrane protein</topology>
    </subcellularLocation>
</comment>
<dbReference type="PANTHER" id="PTHR47757:SF1">
    <property type="entry name" value="SERPENTINE RECEPTOR, CLASS E (EPSILON)"/>
    <property type="match status" value="1"/>
</dbReference>
<evidence type="ECO:0000256" key="2">
    <source>
        <dbReference type="ARBA" id="ARBA00006803"/>
    </source>
</evidence>